<dbReference type="EMBL" id="BMAW01110726">
    <property type="protein sequence ID" value="GFT44603.1"/>
    <property type="molecule type" value="Genomic_DNA"/>
</dbReference>
<evidence type="ECO:0000313" key="2">
    <source>
        <dbReference type="Proteomes" id="UP000887013"/>
    </source>
</evidence>
<organism evidence="1 2">
    <name type="scientific">Nephila pilipes</name>
    <name type="common">Giant wood spider</name>
    <name type="synonym">Nephila maculata</name>
    <dbReference type="NCBI Taxonomy" id="299642"/>
    <lineage>
        <taxon>Eukaryota</taxon>
        <taxon>Metazoa</taxon>
        <taxon>Ecdysozoa</taxon>
        <taxon>Arthropoda</taxon>
        <taxon>Chelicerata</taxon>
        <taxon>Arachnida</taxon>
        <taxon>Araneae</taxon>
        <taxon>Araneomorphae</taxon>
        <taxon>Entelegynae</taxon>
        <taxon>Araneoidea</taxon>
        <taxon>Nephilidae</taxon>
        <taxon>Nephila</taxon>
    </lineage>
</organism>
<sequence>MSGNIIEPIIVNLGLGMKGFLEVSMVEFTVGNRKGNGLIFYGEIDDVPKPRFNPKPPLSLPQ</sequence>
<reference evidence="1" key="1">
    <citation type="submission" date="2020-08" db="EMBL/GenBank/DDBJ databases">
        <title>Multicomponent nature underlies the extraordinary mechanical properties of spider dragline silk.</title>
        <authorList>
            <person name="Kono N."/>
            <person name="Nakamura H."/>
            <person name="Mori M."/>
            <person name="Yoshida Y."/>
            <person name="Ohtoshi R."/>
            <person name="Malay A.D."/>
            <person name="Moran D.A.P."/>
            <person name="Tomita M."/>
            <person name="Numata K."/>
            <person name="Arakawa K."/>
        </authorList>
    </citation>
    <scope>NUCLEOTIDE SEQUENCE</scope>
</reference>
<proteinExistence type="predicted"/>
<protein>
    <submittedName>
        <fullName evidence="1">Uncharacterized protein</fullName>
    </submittedName>
</protein>
<dbReference type="AlphaFoldDB" id="A0A8X6TTE1"/>
<evidence type="ECO:0000313" key="1">
    <source>
        <dbReference type="EMBL" id="GFT44603.1"/>
    </source>
</evidence>
<gene>
    <name evidence="1" type="ORF">NPIL_597681</name>
</gene>
<keyword evidence="2" id="KW-1185">Reference proteome</keyword>
<feature type="non-terminal residue" evidence="1">
    <location>
        <position position="1"/>
    </location>
</feature>
<dbReference type="Proteomes" id="UP000887013">
    <property type="component" value="Unassembled WGS sequence"/>
</dbReference>
<comment type="caution">
    <text evidence="1">The sequence shown here is derived from an EMBL/GenBank/DDBJ whole genome shotgun (WGS) entry which is preliminary data.</text>
</comment>
<accession>A0A8X6TTE1</accession>
<name>A0A8X6TTE1_NEPPI</name>